<dbReference type="InterPro" id="IPR036291">
    <property type="entry name" value="NAD(P)-bd_dom_sf"/>
</dbReference>
<comment type="caution">
    <text evidence="2">The sequence shown here is derived from an EMBL/GenBank/DDBJ whole genome shotgun (WGS) entry which is preliminary data.</text>
</comment>
<dbReference type="PANTHER" id="PTHR44147:SF2">
    <property type="entry name" value="DEHYDROGENASE_REDUCTASE SDR FAMILY MEMBER 1"/>
    <property type="match status" value="1"/>
</dbReference>
<proteinExistence type="predicted"/>
<dbReference type="Proteomes" id="UP000578686">
    <property type="component" value="Unassembled WGS sequence"/>
</dbReference>
<reference evidence="2 3" key="1">
    <citation type="submission" date="2020-03" db="EMBL/GenBank/DDBJ databases">
        <title>Draft genome of Streptomyces sp. ventii, isolated from the Axial Seamount in the Pacific Ocean, and resequencing of the two type strains Streptomyces lonarensis strain NCL 716 and Streptomyces bohaiensis strain 11A07.</title>
        <authorList>
            <person name="Loughran R.M."/>
            <person name="Pfannmuller K.M."/>
            <person name="Wasson B.J."/>
            <person name="Deadmond M.C."/>
            <person name="Paddock B.E."/>
            <person name="Koyack M.J."/>
            <person name="Gallegos D.A."/>
            <person name="Mitchell E.A."/>
            <person name="Ushijima B."/>
            <person name="Saw J.H."/>
            <person name="Mcphail K.L."/>
            <person name="Videau P."/>
        </authorList>
    </citation>
    <scope>NUCLEOTIDE SEQUENCE [LARGE SCALE GENOMIC DNA]</scope>
    <source>
        <strain evidence="2 3">NCL716</strain>
    </source>
</reference>
<dbReference type="PANTHER" id="PTHR44147">
    <property type="entry name" value="DEHYDROGENASE/REDUCTASE SDR FAMILY MEMBER 1"/>
    <property type="match status" value="1"/>
</dbReference>
<gene>
    <name evidence="2" type="ORF">HCN56_10845</name>
</gene>
<feature type="region of interest" description="Disordered" evidence="1">
    <location>
        <begin position="1"/>
        <end position="27"/>
    </location>
</feature>
<dbReference type="Gene3D" id="3.40.50.720">
    <property type="entry name" value="NAD(P)-binding Rossmann-like Domain"/>
    <property type="match status" value="1"/>
</dbReference>
<dbReference type="Pfam" id="PF00106">
    <property type="entry name" value="adh_short"/>
    <property type="match status" value="1"/>
</dbReference>
<keyword evidence="3" id="KW-1185">Reference proteome</keyword>
<dbReference type="EMBL" id="JAAVJD010000064">
    <property type="protein sequence ID" value="NJQ06062.1"/>
    <property type="molecule type" value="Genomic_DNA"/>
</dbReference>
<organism evidence="2 3">
    <name type="scientific">Streptomyces lonarensis</name>
    <dbReference type="NCBI Taxonomy" id="700599"/>
    <lineage>
        <taxon>Bacteria</taxon>
        <taxon>Bacillati</taxon>
        <taxon>Actinomycetota</taxon>
        <taxon>Actinomycetes</taxon>
        <taxon>Kitasatosporales</taxon>
        <taxon>Streptomycetaceae</taxon>
        <taxon>Streptomyces</taxon>
    </lineage>
</organism>
<accession>A0A7X6D0P7</accession>
<dbReference type="NCBIfam" id="NF006159">
    <property type="entry name" value="PRK08303.1"/>
    <property type="match status" value="1"/>
</dbReference>
<dbReference type="SUPFAM" id="SSF51735">
    <property type="entry name" value="NAD(P)-binding Rossmann-fold domains"/>
    <property type="match status" value="1"/>
</dbReference>
<sequence length="328" mass="35231">MSGIAGSVRRGRGRTEERNTAVNQQERPLTGTVALVAGATRGAGRAIAVELGRAGATVYATGRTTRTRVSEVGRSTETIEGTAELIDEAGGRGVAVPTDHLVPDQVRALVERIDADHGRLDVLVNDVWGGDHLLAFNQKVWEADLESGLRMLRLGVETHVITTHFAVPLLVRRPGGLLIEMTDGTTAYNGPRYREHFHYDLAKCAPLRMAFTLGEELKEKGCTAVALTPGFLRSEQMLDHFGVSEENWRDAIAAEPSFAIAESPLLVGRAAAALAGDPEVHRFNGSSLSSGGLAREYGFTDADGSQPDAWRYIPAFTADPGVDAADYR</sequence>
<evidence type="ECO:0000313" key="2">
    <source>
        <dbReference type="EMBL" id="NJQ06062.1"/>
    </source>
</evidence>
<dbReference type="InterPro" id="IPR002347">
    <property type="entry name" value="SDR_fam"/>
</dbReference>
<evidence type="ECO:0000313" key="3">
    <source>
        <dbReference type="Proteomes" id="UP000578686"/>
    </source>
</evidence>
<dbReference type="AlphaFoldDB" id="A0A7X6D0P7"/>
<evidence type="ECO:0000256" key="1">
    <source>
        <dbReference type="SAM" id="MobiDB-lite"/>
    </source>
</evidence>
<dbReference type="PRINTS" id="PR00081">
    <property type="entry name" value="GDHRDH"/>
</dbReference>
<protein>
    <submittedName>
        <fullName evidence="2">SDR family oxidoreductase</fullName>
    </submittedName>
</protein>
<name>A0A7X6D0P7_9ACTN</name>